<dbReference type="SMART" id="SM01021">
    <property type="entry name" value="Bac_rhodopsin"/>
    <property type="match status" value="1"/>
</dbReference>
<evidence type="ECO:0000256" key="1">
    <source>
        <dbReference type="ARBA" id="ARBA00004141"/>
    </source>
</evidence>
<feature type="transmembrane region" description="Helical" evidence="6">
    <location>
        <begin position="149"/>
        <end position="168"/>
    </location>
</feature>
<dbReference type="CDD" id="cd15239">
    <property type="entry name" value="7tm_YRO2_fungal-like"/>
    <property type="match status" value="1"/>
</dbReference>
<dbReference type="Pfam" id="PF01036">
    <property type="entry name" value="Bac_rhodopsin"/>
    <property type="match status" value="1"/>
</dbReference>
<dbReference type="PANTHER" id="PTHR28286">
    <property type="match status" value="1"/>
</dbReference>
<dbReference type="Gene3D" id="1.20.1070.10">
    <property type="entry name" value="Rhodopsin 7-helix transmembrane proteins"/>
    <property type="match status" value="1"/>
</dbReference>
<proteinExistence type="inferred from homology"/>
<dbReference type="GO" id="GO:0005886">
    <property type="term" value="C:plasma membrane"/>
    <property type="evidence" value="ECO:0007669"/>
    <property type="project" value="TreeGrafter"/>
</dbReference>
<evidence type="ECO:0000313" key="7">
    <source>
        <dbReference type="EMBL" id="KIP03589.1"/>
    </source>
</evidence>
<dbReference type="InterPro" id="IPR043476">
    <property type="entry name" value="Yro2-like_7TM"/>
</dbReference>
<keyword evidence="5 6" id="KW-0472">Membrane</keyword>
<comment type="subcellular location">
    <subcellularLocation>
        <location evidence="1">Membrane</location>
        <topology evidence="1">Multi-pass membrane protein</topology>
    </subcellularLocation>
</comment>
<comment type="similarity">
    <text evidence="2">Belongs to the archaeal/bacterial/fungal opsin family.</text>
</comment>
<accession>A0A0C3NFT1</accession>
<feature type="transmembrane region" description="Helical" evidence="6">
    <location>
        <begin position="218"/>
        <end position="238"/>
    </location>
</feature>
<dbReference type="AlphaFoldDB" id="A0A0C3NFT1"/>
<evidence type="ECO:0000256" key="5">
    <source>
        <dbReference type="ARBA" id="ARBA00023136"/>
    </source>
</evidence>
<feature type="transmembrane region" description="Helical" evidence="6">
    <location>
        <begin position="189"/>
        <end position="206"/>
    </location>
</feature>
<sequence>MGNHALDLNPPNAELHLSTNGSDWLWAAFSLIATALLVVVCLDFLRPRGTRLFHQLAIIILTTSSLAYFSMASDLGATPISAEFRGDGASRQIYYVRYIQYFINFPLLLLSVLLGTGLSLSDIMTTLFMGATVVICGLVGALVHSTYKWGFYTFGCVALFYVWYVLLLHGPRTEFAAAGAFKSGYLMSASFLSFMLLTYPICWALAEGSNVITVTSEMIWYGILDVITGPVFLLFFLWQLRTVDYESFGFSSGKYTDTTAAVARPTKAQEAGAV</sequence>
<gene>
    <name evidence="7" type="ORF">PHLGIDRAFT_20200</name>
</gene>
<dbReference type="Proteomes" id="UP000053257">
    <property type="component" value="Unassembled WGS sequence"/>
</dbReference>
<organism evidence="7 8">
    <name type="scientific">Phlebiopsis gigantea (strain 11061_1 CR5-6)</name>
    <name type="common">White-rot fungus</name>
    <name type="synonym">Peniophora gigantea</name>
    <dbReference type="NCBI Taxonomy" id="745531"/>
    <lineage>
        <taxon>Eukaryota</taxon>
        <taxon>Fungi</taxon>
        <taxon>Dikarya</taxon>
        <taxon>Basidiomycota</taxon>
        <taxon>Agaricomycotina</taxon>
        <taxon>Agaricomycetes</taxon>
        <taxon>Polyporales</taxon>
        <taxon>Phanerochaetaceae</taxon>
        <taxon>Phlebiopsis</taxon>
    </lineage>
</organism>
<keyword evidence="8" id="KW-1185">Reference proteome</keyword>
<dbReference type="OrthoDB" id="536545at2759"/>
<name>A0A0C3NFT1_PHLG1</name>
<dbReference type="SUPFAM" id="SSF81321">
    <property type="entry name" value="Family A G protein-coupled receptor-like"/>
    <property type="match status" value="1"/>
</dbReference>
<keyword evidence="4 6" id="KW-1133">Transmembrane helix</keyword>
<evidence type="ECO:0008006" key="9">
    <source>
        <dbReference type="Google" id="ProtNLM"/>
    </source>
</evidence>
<feature type="transmembrane region" description="Helical" evidence="6">
    <location>
        <begin position="24"/>
        <end position="45"/>
    </location>
</feature>
<evidence type="ECO:0000256" key="2">
    <source>
        <dbReference type="ARBA" id="ARBA00008130"/>
    </source>
</evidence>
<keyword evidence="3 6" id="KW-0812">Transmembrane</keyword>
<protein>
    <recommendedName>
        <fullName evidence="9">Heat shock protein 30</fullName>
    </recommendedName>
</protein>
<feature type="transmembrane region" description="Helical" evidence="6">
    <location>
        <begin position="98"/>
        <end position="116"/>
    </location>
</feature>
<dbReference type="EMBL" id="KN840608">
    <property type="protein sequence ID" value="KIP03589.1"/>
    <property type="molecule type" value="Genomic_DNA"/>
</dbReference>
<feature type="transmembrane region" description="Helical" evidence="6">
    <location>
        <begin position="123"/>
        <end position="143"/>
    </location>
</feature>
<evidence type="ECO:0000256" key="6">
    <source>
        <dbReference type="SAM" id="Phobius"/>
    </source>
</evidence>
<dbReference type="HOGENOM" id="CLU_054785_2_1_1"/>
<evidence type="ECO:0000256" key="4">
    <source>
        <dbReference type="ARBA" id="ARBA00022989"/>
    </source>
</evidence>
<evidence type="ECO:0000256" key="3">
    <source>
        <dbReference type="ARBA" id="ARBA00022692"/>
    </source>
</evidence>
<dbReference type="PRINTS" id="PR00251">
    <property type="entry name" value="BACTRLOPSIN"/>
</dbReference>
<dbReference type="PANTHER" id="PTHR28286:SF1">
    <property type="entry name" value="30 KDA HEAT SHOCK PROTEIN-RELATED"/>
    <property type="match status" value="1"/>
</dbReference>
<evidence type="ECO:0000313" key="8">
    <source>
        <dbReference type="Proteomes" id="UP000053257"/>
    </source>
</evidence>
<dbReference type="GO" id="GO:0005783">
    <property type="term" value="C:endoplasmic reticulum"/>
    <property type="evidence" value="ECO:0007669"/>
    <property type="project" value="TreeGrafter"/>
</dbReference>
<reference evidence="7 8" key="1">
    <citation type="journal article" date="2014" name="PLoS Genet.">
        <title>Analysis of the Phlebiopsis gigantea genome, transcriptome and secretome provides insight into its pioneer colonization strategies of wood.</title>
        <authorList>
            <person name="Hori C."/>
            <person name="Ishida T."/>
            <person name="Igarashi K."/>
            <person name="Samejima M."/>
            <person name="Suzuki H."/>
            <person name="Master E."/>
            <person name="Ferreira P."/>
            <person name="Ruiz-Duenas F.J."/>
            <person name="Held B."/>
            <person name="Canessa P."/>
            <person name="Larrondo L.F."/>
            <person name="Schmoll M."/>
            <person name="Druzhinina I.S."/>
            <person name="Kubicek C.P."/>
            <person name="Gaskell J.A."/>
            <person name="Kersten P."/>
            <person name="St John F."/>
            <person name="Glasner J."/>
            <person name="Sabat G."/>
            <person name="Splinter BonDurant S."/>
            <person name="Syed K."/>
            <person name="Yadav J."/>
            <person name="Mgbeahuruike A.C."/>
            <person name="Kovalchuk A."/>
            <person name="Asiegbu F.O."/>
            <person name="Lackner G."/>
            <person name="Hoffmeister D."/>
            <person name="Rencoret J."/>
            <person name="Gutierrez A."/>
            <person name="Sun H."/>
            <person name="Lindquist E."/>
            <person name="Barry K."/>
            <person name="Riley R."/>
            <person name="Grigoriev I.V."/>
            <person name="Henrissat B."/>
            <person name="Kues U."/>
            <person name="Berka R.M."/>
            <person name="Martinez A.T."/>
            <person name="Covert S.F."/>
            <person name="Blanchette R.A."/>
            <person name="Cullen D."/>
        </authorList>
    </citation>
    <scope>NUCLEOTIDE SEQUENCE [LARGE SCALE GENOMIC DNA]</scope>
    <source>
        <strain evidence="7 8">11061_1 CR5-6</strain>
    </source>
</reference>
<dbReference type="InterPro" id="IPR001425">
    <property type="entry name" value="Arc/bac/fun_rhodopsins"/>
</dbReference>